<dbReference type="PROSITE" id="PS00107">
    <property type="entry name" value="PROTEIN_KINASE_ATP"/>
    <property type="match status" value="1"/>
</dbReference>
<feature type="compositionally biased region" description="Polar residues" evidence="12">
    <location>
        <begin position="395"/>
        <end position="406"/>
    </location>
</feature>
<dbReference type="GeneTree" id="ENSGT00950000182996"/>
<dbReference type="InterPro" id="IPR017441">
    <property type="entry name" value="Protein_kinase_ATP_BS"/>
</dbReference>
<protein>
    <recommendedName>
        <fullName evidence="2">non-specific serine/threonine protein kinase</fullName>
        <ecNumber evidence="2">2.7.11.1</ecNumber>
    </recommendedName>
</protein>
<dbReference type="STRING" id="61819.ENSACIP00000005828"/>
<feature type="domain" description="Protein kinase" evidence="13">
    <location>
        <begin position="144"/>
        <end position="397"/>
    </location>
</feature>
<evidence type="ECO:0000256" key="11">
    <source>
        <dbReference type="RuleBase" id="RU000304"/>
    </source>
</evidence>
<comment type="catalytic activity">
    <reaction evidence="8">
        <text>L-threonyl-[protein] + ATP = O-phospho-L-threonyl-[protein] + ADP + H(+)</text>
        <dbReference type="Rhea" id="RHEA:46608"/>
        <dbReference type="Rhea" id="RHEA-COMP:11060"/>
        <dbReference type="Rhea" id="RHEA-COMP:11605"/>
        <dbReference type="ChEBI" id="CHEBI:15378"/>
        <dbReference type="ChEBI" id="CHEBI:30013"/>
        <dbReference type="ChEBI" id="CHEBI:30616"/>
        <dbReference type="ChEBI" id="CHEBI:61977"/>
        <dbReference type="ChEBI" id="CHEBI:456216"/>
        <dbReference type="EC" id="2.7.11.1"/>
    </reaction>
</comment>
<keyword evidence="6" id="KW-0418">Kinase</keyword>
<dbReference type="GO" id="GO:0007346">
    <property type="term" value="P:regulation of mitotic cell cycle"/>
    <property type="evidence" value="ECO:0007669"/>
    <property type="project" value="TreeGrafter"/>
</dbReference>
<feature type="compositionally biased region" description="Basic and acidic residues" evidence="12">
    <location>
        <begin position="109"/>
        <end position="121"/>
    </location>
</feature>
<evidence type="ECO:0000256" key="3">
    <source>
        <dbReference type="ARBA" id="ARBA00022527"/>
    </source>
</evidence>
<dbReference type="EC" id="2.7.11.1" evidence="2"/>
<evidence type="ECO:0000256" key="8">
    <source>
        <dbReference type="ARBA" id="ARBA00047899"/>
    </source>
</evidence>
<evidence type="ECO:0000256" key="12">
    <source>
        <dbReference type="SAM" id="MobiDB-lite"/>
    </source>
</evidence>
<dbReference type="SMART" id="SM00220">
    <property type="entry name" value="S_TKc"/>
    <property type="match status" value="1"/>
</dbReference>
<keyword evidence="7 10" id="KW-0067">ATP-binding</keyword>
<evidence type="ECO:0000256" key="6">
    <source>
        <dbReference type="ARBA" id="ARBA00022777"/>
    </source>
</evidence>
<reference evidence="14" key="2">
    <citation type="submission" date="2025-09" db="UniProtKB">
        <authorList>
            <consortium name="Ensembl"/>
        </authorList>
    </citation>
    <scope>IDENTIFICATION</scope>
</reference>
<evidence type="ECO:0000256" key="10">
    <source>
        <dbReference type="PROSITE-ProRule" id="PRU10141"/>
    </source>
</evidence>
<evidence type="ECO:0000313" key="14">
    <source>
        <dbReference type="Ensembl" id="ENSACIP00000005828.1"/>
    </source>
</evidence>
<dbReference type="GO" id="GO:0043066">
    <property type="term" value="P:negative regulation of apoptotic process"/>
    <property type="evidence" value="ECO:0007669"/>
    <property type="project" value="TreeGrafter"/>
</dbReference>
<sequence length="414" mass="45866">MIDLRNHCSTRSLIITGFISFVESCDITTKPKNSLGEHRSMPAKRKASAMPESPTKRRRCASGPPQLAFQAVQAKSGKRKASTERGTPGTKLKCEPSCTNSSDAIRGANWKEKDGAEKLPESETPGRANRKRARDPSPGCSSPSASDYLLGEGGYGSVLAGMRKADYLPVAIKHIQKDDVERNQTYVVPLEVLLMIKVGGGPESVGTRAAVSILDWYDLEQEVLLVMERPVPCVNLLTYMQNSVGPLEEHVAKVLKSGPENFLTVLFVVFHRDIKAENLLVETSSGDLRVRVIDFGCGCWVQEKPFTSFLGTSAYAPPEFFICGRYEAAPTTVWQLGALLYKMLDKDHYFTTFRFLRGNISFNNDLSQDCQNFLEQCLALDPKERATLEEIQQHPWLQNQAQSTPQPHAETPGP</sequence>
<evidence type="ECO:0000256" key="4">
    <source>
        <dbReference type="ARBA" id="ARBA00022679"/>
    </source>
</evidence>
<dbReference type="PROSITE" id="PS00108">
    <property type="entry name" value="PROTEIN_KINASE_ST"/>
    <property type="match status" value="1"/>
</dbReference>
<organism evidence="14 15">
    <name type="scientific">Amphilophus citrinellus</name>
    <name type="common">Midas cichlid</name>
    <name type="synonym">Cichlasoma citrinellum</name>
    <dbReference type="NCBI Taxonomy" id="61819"/>
    <lineage>
        <taxon>Eukaryota</taxon>
        <taxon>Metazoa</taxon>
        <taxon>Chordata</taxon>
        <taxon>Craniata</taxon>
        <taxon>Vertebrata</taxon>
        <taxon>Euteleostomi</taxon>
        <taxon>Actinopterygii</taxon>
        <taxon>Neopterygii</taxon>
        <taxon>Teleostei</taxon>
        <taxon>Neoteleostei</taxon>
        <taxon>Acanthomorphata</taxon>
        <taxon>Ovalentaria</taxon>
        <taxon>Cichlomorphae</taxon>
        <taxon>Cichliformes</taxon>
        <taxon>Cichlidae</taxon>
        <taxon>New World cichlids</taxon>
        <taxon>Cichlasomatinae</taxon>
        <taxon>Heroini</taxon>
        <taxon>Amphilophus</taxon>
    </lineage>
</organism>
<dbReference type="Ensembl" id="ENSACIT00000006007.1">
    <property type="protein sequence ID" value="ENSACIP00000005828.1"/>
    <property type="gene ID" value="ENSACIG00000004578.1"/>
</dbReference>
<proteinExistence type="inferred from homology"/>
<dbReference type="GO" id="GO:0005737">
    <property type="term" value="C:cytoplasm"/>
    <property type="evidence" value="ECO:0007669"/>
    <property type="project" value="TreeGrafter"/>
</dbReference>
<dbReference type="Proteomes" id="UP000261340">
    <property type="component" value="Unplaced"/>
</dbReference>
<evidence type="ECO:0000313" key="15">
    <source>
        <dbReference type="Proteomes" id="UP000261340"/>
    </source>
</evidence>
<evidence type="ECO:0000259" key="13">
    <source>
        <dbReference type="PROSITE" id="PS50011"/>
    </source>
</evidence>
<name>A0A3Q0R7G5_AMPCI</name>
<feature type="binding site" evidence="10">
    <location>
        <position position="173"/>
    </location>
    <ligand>
        <name>ATP</name>
        <dbReference type="ChEBI" id="CHEBI:30616"/>
    </ligand>
</feature>
<dbReference type="Pfam" id="PF00069">
    <property type="entry name" value="Pkinase"/>
    <property type="match status" value="1"/>
</dbReference>
<comment type="similarity">
    <text evidence="1">Belongs to the protein kinase superfamily. CAMK Ser/Thr protein kinase family. PIM subfamily.</text>
</comment>
<dbReference type="InterPro" id="IPR051138">
    <property type="entry name" value="PIM_Ser/Thr_kinase"/>
</dbReference>
<feature type="region of interest" description="Disordered" evidence="12">
    <location>
        <begin position="29"/>
        <end position="146"/>
    </location>
</feature>
<dbReference type="InterPro" id="IPR000719">
    <property type="entry name" value="Prot_kinase_dom"/>
</dbReference>
<evidence type="ECO:0000256" key="1">
    <source>
        <dbReference type="ARBA" id="ARBA00005505"/>
    </source>
</evidence>
<evidence type="ECO:0000256" key="5">
    <source>
        <dbReference type="ARBA" id="ARBA00022741"/>
    </source>
</evidence>
<keyword evidence="4" id="KW-0808">Transferase</keyword>
<reference evidence="14" key="1">
    <citation type="submission" date="2025-08" db="UniProtKB">
        <authorList>
            <consortium name="Ensembl"/>
        </authorList>
    </citation>
    <scope>IDENTIFICATION</scope>
</reference>
<evidence type="ECO:0000256" key="9">
    <source>
        <dbReference type="ARBA" id="ARBA00048679"/>
    </source>
</evidence>
<accession>A0A3Q0R7G5</accession>
<dbReference type="SUPFAM" id="SSF56112">
    <property type="entry name" value="Protein kinase-like (PK-like)"/>
    <property type="match status" value="1"/>
</dbReference>
<dbReference type="Gene3D" id="3.30.200.20">
    <property type="entry name" value="Phosphorylase Kinase, domain 1"/>
    <property type="match status" value="1"/>
</dbReference>
<keyword evidence="15" id="KW-1185">Reference proteome</keyword>
<dbReference type="InterPro" id="IPR008271">
    <property type="entry name" value="Ser/Thr_kinase_AS"/>
</dbReference>
<dbReference type="Gene3D" id="1.10.510.10">
    <property type="entry name" value="Transferase(Phosphotransferase) domain 1"/>
    <property type="match status" value="1"/>
</dbReference>
<evidence type="ECO:0000256" key="2">
    <source>
        <dbReference type="ARBA" id="ARBA00012513"/>
    </source>
</evidence>
<dbReference type="PANTHER" id="PTHR22984">
    <property type="entry name" value="SERINE/THREONINE-PROTEIN KINASE PIM"/>
    <property type="match status" value="1"/>
</dbReference>
<keyword evidence="5 10" id="KW-0547">Nucleotide-binding</keyword>
<keyword evidence="3 11" id="KW-0723">Serine/threonine-protein kinase</keyword>
<dbReference type="PANTHER" id="PTHR22984:SF11">
    <property type="entry name" value="AURORA KINASE-RELATED"/>
    <property type="match status" value="1"/>
</dbReference>
<dbReference type="InterPro" id="IPR011009">
    <property type="entry name" value="Kinase-like_dom_sf"/>
</dbReference>
<dbReference type="AlphaFoldDB" id="A0A3Q0R7G5"/>
<dbReference type="PROSITE" id="PS50011">
    <property type="entry name" value="PROTEIN_KINASE_DOM"/>
    <property type="match status" value="1"/>
</dbReference>
<feature type="region of interest" description="Disordered" evidence="12">
    <location>
        <begin position="391"/>
        <end position="414"/>
    </location>
</feature>
<evidence type="ECO:0000256" key="7">
    <source>
        <dbReference type="ARBA" id="ARBA00022840"/>
    </source>
</evidence>
<dbReference type="GO" id="GO:0004674">
    <property type="term" value="F:protein serine/threonine kinase activity"/>
    <property type="evidence" value="ECO:0007669"/>
    <property type="project" value="UniProtKB-KW"/>
</dbReference>
<comment type="catalytic activity">
    <reaction evidence="9">
        <text>L-seryl-[protein] + ATP = O-phospho-L-seryl-[protein] + ADP + H(+)</text>
        <dbReference type="Rhea" id="RHEA:17989"/>
        <dbReference type="Rhea" id="RHEA-COMP:9863"/>
        <dbReference type="Rhea" id="RHEA-COMP:11604"/>
        <dbReference type="ChEBI" id="CHEBI:15378"/>
        <dbReference type="ChEBI" id="CHEBI:29999"/>
        <dbReference type="ChEBI" id="CHEBI:30616"/>
        <dbReference type="ChEBI" id="CHEBI:83421"/>
        <dbReference type="ChEBI" id="CHEBI:456216"/>
        <dbReference type="EC" id="2.7.11.1"/>
    </reaction>
</comment>
<dbReference type="GO" id="GO:0005524">
    <property type="term" value="F:ATP binding"/>
    <property type="evidence" value="ECO:0007669"/>
    <property type="project" value="UniProtKB-UniRule"/>
</dbReference>